<gene>
    <name evidence="2" type="ORF">OLEA9_A078273</name>
</gene>
<evidence type="ECO:0000256" key="1">
    <source>
        <dbReference type="SAM" id="MobiDB-lite"/>
    </source>
</evidence>
<feature type="compositionally biased region" description="Basic and acidic residues" evidence="1">
    <location>
        <begin position="302"/>
        <end position="324"/>
    </location>
</feature>
<proteinExistence type="predicted"/>
<feature type="compositionally biased region" description="Polar residues" evidence="1">
    <location>
        <begin position="327"/>
        <end position="343"/>
    </location>
</feature>
<organism evidence="2 3">
    <name type="scientific">Olea europaea subsp. europaea</name>
    <dbReference type="NCBI Taxonomy" id="158383"/>
    <lineage>
        <taxon>Eukaryota</taxon>
        <taxon>Viridiplantae</taxon>
        <taxon>Streptophyta</taxon>
        <taxon>Embryophyta</taxon>
        <taxon>Tracheophyta</taxon>
        <taxon>Spermatophyta</taxon>
        <taxon>Magnoliopsida</taxon>
        <taxon>eudicotyledons</taxon>
        <taxon>Gunneridae</taxon>
        <taxon>Pentapetalae</taxon>
        <taxon>asterids</taxon>
        <taxon>lamiids</taxon>
        <taxon>Lamiales</taxon>
        <taxon>Oleaceae</taxon>
        <taxon>Oleeae</taxon>
        <taxon>Olea</taxon>
    </lineage>
</organism>
<reference evidence="2 3" key="1">
    <citation type="submission" date="2019-12" db="EMBL/GenBank/DDBJ databases">
        <authorList>
            <person name="Alioto T."/>
            <person name="Alioto T."/>
            <person name="Gomez Garrido J."/>
        </authorList>
    </citation>
    <scope>NUCLEOTIDE SEQUENCE [LARGE SCALE GENOMIC DNA]</scope>
</reference>
<feature type="region of interest" description="Disordered" evidence="1">
    <location>
        <begin position="241"/>
        <end position="343"/>
    </location>
</feature>
<keyword evidence="3" id="KW-1185">Reference proteome</keyword>
<dbReference type="Gramene" id="OE9A078273T1">
    <property type="protein sequence ID" value="OE9A078273C1"/>
    <property type="gene ID" value="OE9A078273"/>
</dbReference>
<feature type="compositionally biased region" description="Basic and acidic residues" evidence="1">
    <location>
        <begin position="245"/>
        <end position="256"/>
    </location>
</feature>
<evidence type="ECO:0000313" key="2">
    <source>
        <dbReference type="EMBL" id="CAA2977176.1"/>
    </source>
</evidence>
<evidence type="ECO:0000313" key="3">
    <source>
        <dbReference type="Proteomes" id="UP000594638"/>
    </source>
</evidence>
<dbReference type="Proteomes" id="UP000594638">
    <property type="component" value="Unassembled WGS sequence"/>
</dbReference>
<sequence>MPGQPAITEGSITLDTSQVTQSVDRLVNHLSIYNVNPPRFDSFKDVHDFLAQFEKLTTALDDSQKLIVLPKAFPVDCYRSWYETELLPLIKTGPTWSRVRNILLARFSSTDEQEKHLVRLRELKFDPDEGKSFLSFVEDTIYSYKRAHPGDSEPNTIKYLKASLPGNVKSKLNLYADFKSATSIAMLKVAAKDYDLANTPGSNAKSPKKDSNQELVKLFTEMMSNLKKENEETRTALVTALQSRENNRPRDDHQPERPSSSSSYYRSDRQKSPNRSNYDRRARSPSPGYKNNRYKRSSSPGDRYESDQDRNQTRSDGDRKDFRPSRSRSPTNYQQDNRTKSTQ</sequence>
<feature type="non-terminal residue" evidence="2">
    <location>
        <position position="343"/>
    </location>
</feature>
<protein>
    <submittedName>
        <fullName evidence="2">Uncharacterized protein</fullName>
    </submittedName>
</protein>
<accession>A0A8S0RDT4</accession>
<name>A0A8S0RDT4_OLEEU</name>
<dbReference type="EMBL" id="CACTIH010002946">
    <property type="protein sequence ID" value="CAA2977176.1"/>
    <property type="molecule type" value="Genomic_DNA"/>
</dbReference>
<feature type="compositionally biased region" description="Basic and acidic residues" evidence="1">
    <location>
        <begin position="266"/>
        <end position="282"/>
    </location>
</feature>
<dbReference type="AlphaFoldDB" id="A0A8S0RDT4"/>
<comment type="caution">
    <text evidence="2">The sequence shown here is derived from an EMBL/GenBank/DDBJ whole genome shotgun (WGS) entry which is preliminary data.</text>
</comment>